<sequence length="70" mass="8314">MRKILYDKDADALIVVVSDKKLEYEEETDNLIVGFSKDNEPIWIEILDFRKRFLPEVINKIVERVNHPVL</sequence>
<dbReference type="KEGG" id="afg:AFULGI_00016220"/>
<dbReference type="HOGENOM" id="CLU_199453_0_0_2"/>
<dbReference type="InterPro" id="IPR019270">
    <property type="entry name" value="DUF2283"/>
</dbReference>
<evidence type="ECO:0000313" key="2">
    <source>
        <dbReference type="Proteomes" id="UP000028501"/>
    </source>
</evidence>
<accession>A0A075WH09</accession>
<evidence type="ECO:0000313" key="1">
    <source>
        <dbReference type="EMBL" id="AIG98384.1"/>
    </source>
</evidence>
<dbReference type="AlphaFoldDB" id="A0A075WH09"/>
<dbReference type="Pfam" id="PF10049">
    <property type="entry name" value="DUF2283"/>
    <property type="match status" value="1"/>
</dbReference>
<protein>
    <recommendedName>
        <fullName evidence="3">DUF2283 domain-containing protein</fullName>
    </recommendedName>
</protein>
<gene>
    <name evidence="1" type="ORF">AFULGI_00016220</name>
</gene>
<reference evidence="1 2" key="1">
    <citation type="submission" date="2013-07" db="EMBL/GenBank/DDBJ databases">
        <title>Genome of Archaeoglobus fulgidus.</title>
        <authorList>
            <person name="Fiebig A."/>
            <person name="Birkeland N.-K."/>
        </authorList>
    </citation>
    <scope>NUCLEOTIDE SEQUENCE [LARGE SCALE GENOMIC DNA]</scope>
    <source>
        <strain evidence="1 2">DSM 8774</strain>
    </source>
</reference>
<organism evidence="1 2">
    <name type="scientific">Archaeoglobus fulgidus DSM 8774</name>
    <dbReference type="NCBI Taxonomy" id="1344584"/>
    <lineage>
        <taxon>Archaea</taxon>
        <taxon>Methanobacteriati</taxon>
        <taxon>Methanobacteriota</taxon>
        <taxon>Archaeoglobi</taxon>
        <taxon>Archaeoglobales</taxon>
        <taxon>Archaeoglobaceae</taxon>
        <taxon>Archaeoglobus</taxon>
    </lineage>
</organism>
<dbReference type="Proteomes" id="UP000028501">
    <property type="component" value="Chromosome"/>
</dbReference>
<name>A0A075WH09_ARCFL</name>
<proteinExistence type="predicted"/>
<evidence type="ECO:0008006" key="3">
    <source>
        <dbReference type="Google" id="ProtNLM"/>
    </source>
</evidence>
<dbReference type="EMBL" id="CP006577">
    <property type="protein sequence ID" value="AIG98384.1"/>
    <property type="molecule type" value="Genomic_DNA"/>
</dbReference>
<dbReference type="RefSeq" id="WP_048095741.1">
    <property type="nucleotide sequence ID" value="NZ_CP006577.1"/>
</dbReference>
<dbReference type="GeneID" id="24795123"/>